<dbReference type="SUPFAM" id="SSF74653">
    <property type="entry name" value="TolA/TonB C-terminal domain"/>
    <property type="match status" value="1"/>
</dbReference>
<dbReference type="PANTHER" id="PTHR33446:SF2">
    <property type="entry name" value="PROTEIN TONB"/>
    <property type="match status" value="1"/>
</dbReference>
<evidence type="ECO:0000256" key="8">
    <source>
        <dbReference type="ARBA" id="ARBA00022989"/>
    </source>
</evidence>
<evidence type="ECO:0000256" key="3">
    <source>
        <dbReference type="ARBA" id="ARBA00022448"/>
    </source>
</evidence>
<evidence type="ECO:0000313" key="12">
    <source>
        <dbReference type="Proteomes" id="UP000787635"/>
    </source>
</evidence>
<dbReference type="EMBL" id="JAAVNE010000075">
    <property type="protein sequence ID" value="NKC34303.1"/>
    <property type="molecule type" value="Genomic_DNA"/>
</dbReference>
<keyword evidence="12" id="KW-1185">Reference proteome</keyword>
<dbReference type="Pfam" id="PF03544">
    <property type="entry name" value="TonB_C"/>
    <property type="match status" value="1"/>
</dbReference>
<evidence type="ECO:0000256" key="4">
    <source>
        <dbReference type="ARBA" id="ARBA00022475"/>
    </source>
</evidence>
<keyword evidence="3" id="KW-0813">Transport</keyword>
<dbReference type="PANTHER" id="PTHR33446">
    <property type="entry name" value="PROTEIN TONB-RELATED"/>
    <property type="match status" value="1"/>
</dbReference>
<evidence type="ECO:0000256" key="6">
    <source>
        <dbReference type="ARBA" id="ARBA00022692"/>
    </source>
</evidence>
<accession>A0ABX1EBU4</accession>
<proteinExistence type="inferred from homology"/>
<dbReference type="NCBIfam" id="TIGR01352">
    <property type="entry name" value="tonB_Cterm"/>
    <property type="match status" value="1"/>
</dbReference>
<keyword evidence="7" id="KW-0653">Protein transport</keyword>
<dbReference type="RefSeq" id="WP_168035014.1">
    <property type="nucleotide sequence ID" value="NZ_JAAVNE010000075.1"/>
</dbReference>
<comment type="similarity">
    <text evidence="2">Belongs to the TonB family.</text>
</comment>
<evidence type="ECO:0000256" key="1">
    <source>
        <dbReference type="ARBA" id="ARBA00004383"/>
    </source>
</evidence>
<keyword evidence="5" id="KW-0997">Cell inner membrane</keyword>
<name>A0ABX1EBU4_9PROT</name>
<comment type="subcellular location">
    <subcellularLocation>
        <location evidence="1">Cell inner membrane</location>
        <topology evidence="1">Single-pass membrane protein</topology>
        <orientation evidence="1">Periplasmic side</orientation>
    </subcellularLocation>
</comment>
<sequence>MPPGYAAALVRILQRNLRYPPSAREQGVEGTAVIRFTIARDGTVTSSQMVRGTGSALLDQEAMALLRRVSPLPRLPSDFPEARAVVLAPIGFSIR</sequence>
<evidence type="ECO:0000313" key="11">
    <source>
        <dbReference type="EMBL" id="NKC34303.1"/>
    </source>
</evidence>
<dbReference type="InterPro" id="IPR051045">
    <property type="entry name" value="TonB-dependent_transducer"/>
</dbReference>
<keyword evidence="9" id="KW-0472">Membrane</keyword>
<evidence type="ECO:0000256" key="2">
    <source>
        <dbReference type="ARBA" id="ARBA00006555"/>
    </source>
</evidence>
<reference evidence="11 12" key="1">
    <citation type="submission" date="2020-03" db="EMBL/GenBank/DDBJ databases">
        <title>Roseomonas selenitidurans sp. nov. isolated from urban soil.</title>
        <authorList>
            <person name="Liu H."/>
        </authorList>
    </citation>
    <scope>NUCLEOTIDE SEQUENCE [LARGE SCALE GENOMIC DNA]</scope>
    <source>
        <strain evidence="11 12">BU-1</strain>
    </source>
</reference>
<evidence type="ECO:0000256" key="9">
    <source>
        <dbReference type="ARBA" id="ARBA00023136"/>
    </source>
</evidence>
<keyword evidence="4" id="KW-1003">Cell membrane</keyword>
<dbReference type="Gene3D" id="3.30.1150.10">
    <property type="match status" value="1"/>
</dbReference>
<evidence type="ECO:0000259" key="10">
    <source>
        <dbReference type="PROSITE" id="PS52015"/>
    </source>
</evidence>
<comment type="caution">
    <text evidence="11">The sequence shown here is derived from an EMBL/GenBank/DDBJ whole genome shotgun (WGS) entry which is preliminary data.</text>
</comment>
<evidence type="ECO:0000256" key="7">
    <source>
        <dbReference type="ARBA" id="ARBA00022927"/>
    </source>
</evidence>
<keyword evidence="8" id="KW-1133">Transmembrane helix</keyword>
<organism evidence="11 12">
    <name type="scientific">Falsiroseomonas selenitidurans</name>
    <dbReference type="NCBI Taxonomy" id="2716335"/>
    <lineage>
        <taxon>Bacteria</taxon>
        <taxon>Pseudomonadati</taxon>
        <taxon>Pseudomonadota</taxon>
        <taxon>Alphaproteobacteria</taxon>
        <taxon>Acetobacterales</taxon>
        <taxon>Roseomonadaceae</taxon>
        <taxon>Falsiroseomonas</taxon>
    </lineage>
</organism>
<keyword evidence="6" id="KW-0812">Transmembrane</keyword>
<protein>
    <submittedName>
        <fullName evidence="11">Energy transducer TonB</fullName>
    </submittedName>
</protein>
<dbReference type="PROSITE" id="PS52015">
    <property type="entry name" value="TONB_CTD"/>
    <property type="match status" value="1"/>
</dbReference>
<dbReference type="InterPro" id="IPR006260">
    <property type="entry name" value="TonB/TolA_C"/>
</dbReference>
<dbReference type="Proteomes" id="UP000787635">
    <property type="component" value="Unassembled WGS sequence"/>
</dbReference>
<gene>
    <name evidence="11" type="ORF">HEQ75_25850</name>
</gene>
<feature type="domain" description="TonB C-terminal" evidence="10">
    <location>
        <begin position="4"/>
        <end position="95"/>
    </location>
</feature>
<evidence type="ECO:0000256" key="5">
    <source>
        <dbReference type="ARBA" id="ARBA00022519"/>
    </source>
</evidence>
<dbReference type="InterPro" id="IPR037682">
    <property type="entry name" value="TonB_C"/>
</dbReference>